<evidence type="ECO:0000256" key="1">
    <source>
        <dbReference type="SAM" id="Phobius"/>
    </source>
</evidence>
<evidence type="ECO:0000313" key="3">
    <source>
        <dbReference type="Proteomes" id="UP000244811"/>
    </source>
</evidence>
<gene>
    <name evidence="2" type="ORF">MACK_002967</name>
</gene>
<accession>A0A976MEC1</accession>
<keyword evidence="1" id="KW-1133">Transmembrane helix</keyword>
<sequence>MVVKVNWTKTVIASGLCAATAVFLYYLFKNDEEEPEEFDSYKQSHTPPALSTTRAEKISKKECIDLLKKIADSQEETKALMAAVVDELLSKKLKSSLIDVYQRCCSSIPPDPLESEGLTLFDLDHVVDRYQNDPAIRDSIVKIMTIVPPEDGDPVLSIEEIIRIHEFMLSELEGIVASYKSLPNREALEKKVLTLAVQTLISSRVQQKFGYKYTLVDKSVIKNHSELSMNTRFARLNMQMQSEMSEMTG</sequence>
<keyword evidence="1" id="KW-0472">Membrane</keyword>
<dbReference type="AlphaFoldDB" id="A0A976MEC1"/>
<protein>
    <submittedName>
        <fullName evidence="2">Uncharacterized protein</fullName>
    </submittedName>
</protein>
<organism evidence="2 3">
    <name type="scientific">Theileria orientalis</name>
    <dbReference type="NCBI Taxonomy" id="68886"/>
    <lineage>
        <taxon>Eukaryota</taxon>
        <taxon>Sar</taxon>
        <taxon>Alveolata</taxon>
        <taxon>Apicomplexa</taxon>
        <taxon>Aconoidasida</taxon>
        <taxon>Piroplasmida</taxon>
        <taxon>Theileriidae</taxon>
        <taxon>Theileria</taxon>
    </lineage>
</organism>
<evidence type="ECO:0000313" key="2">
    <source>
        <dbReference type="EMBL" id="UKK02869.1"/>
    </source>
</evidence>
<reference evidence="2" key="1">
    <citation type="submission" date="2022-07" db="EMBL/GenBank/DDBJ databases">
        <title>Evaluation of T. orientalis genome assembly methods using nanopore sequencing and analysis of variation between genomes.</title>
        <authorList>
            <person name="Yam J."/>
            <person name="Micallef M.L."/>
            <person name="Liu M."/>
            <person name="Djordjevic S.P."/>
            <person name="Bogema D.R."/>
            <person name="Jenkins C."/>
        </authorList>
    </citation>
    <scope>NUCLEOTIDE SEQUENCE</scope>
    <source>
        <strain evidence="2">Goon Nure</strain>
    </source>
</reference>
<keyword evidence="1" id="KW-0812">Transmembrane</keyword>
<feature type="transmembrane region" description="Helical" evidence="1">
    <location>
        <begin position="7"/>
        <end position="28"/>
    </location>
</feature>
<dbReference type="Proteomes" id="UP000244811">
    <property type="component" value="Chromosome 4"/>
</dbReference>
<name>A0A976MEC1_THEOR</name>
<dbReference type="EMBL" id="CP056072">
    <property type="protein sequence ID" value="UKK02869.1"/>
    <property type="molecule type" value="Genomic_DNA"/>
</dbReference>
<proteinExistence type="predicted"/>